<gene>
    <name evidence="1" type="ORF">PZA18_11060</name>
</gene>
<accession>A0ABT7DWZ7</accession>
<comment type="caution">
    <text evidence="1">The sequence shown here is derived from an EMBL/GenBank/DDBJ whole genome shotgun (WGS) entry which is preliminary data.</text>
</comment>
<keyword evidence="2" id="KW-1185">Reference proteome</keyword>
<name>A0ABT7DWZ7_9NEIS</name>
<evidence type="ECO:0000313" key="2">
    <source>
        <dbReference type="Proteomes" id="UP001172778"/>
    </source>
</evidence>
<proteinExistence type="predicted"/>
<dbReference type="RefSeq" id="WP_284100903.1">
    <property type="nucleotide sequence ID" value="NZ_JARRAF010000011.1"/>
</dbReference>
<sequence length="52" mass="6132">MPQRQLDRILQRRWMEKASTTAREGGCALLRLSLLWQARKPLFAARLRYMGS</sequence>
<reference evidence="1" key="1">
    <citation type="submission" date="2023-03" db="EMBL/GenBank/DDBJ databases">
        <title>Chitinimonas shenzhenensis gen. nov., sp. nov., a novel member of family Burkholderiaceae isolated from activated sludge collected in Shen Zhen, China.</title>
        <authorList>
            <person name="Wang X."/>
        </authorList>
    </citation>
    <scope>NUCLEOTIDE SEQUENCE</scope>
    <source>
        <strain evidence="1">DQS-5</strain>
    </source>
</reference>
<evidence type="ECO:0000313" key="1">
    <source>
        <dbReference type="EMBL" id="MDK2124590.1"/>
    </source>
</evidence>
<dbReference type="Proteomes" id="UP001172778">
    <property type="component" value="Unassembled WGS sequence"/>
</dbReference>
<organism evidence="1 2">
    <name type="scientific">Parachitinimonas caeni</name>
    <dbReference type="NCBI Taxonomy" id="3031301"/>
    <lineage>
        <taxon>Bacteria</taxon>
        <taxon>Pseudomonadati</taxon>
        <taxon>Pseudomonadota</taxon>
        <taxon>Betaproteobacteria</taxon>
        <taxon>Neisseriales</taxon>
        <taxon>Chitinibacteraceae</taxon>
        <taxon>Parachitinimonas</taxon>
    </lineage>
</organism>
<protein>
    <submittedName>
        <fullName evidence="1">Uncharacterized protein</fullName>
    </submittedName>
</protein>
<dbReference type="EMBL" id="JARRAF010000011">
    <property type="protein sequence ID" value="MDK2124590.1"/>
    <property type="molecule type" value="Genomic_DNA"/>
</dbReference>